<organism evidence="3 4">
    <name type="scientific">Negativicoccus succinicivorans</name>
    <dbReference type="NCBI Taxonomy" id="620903"/>
    <lineage>
        <taxon>Bacteria</taxon>
        <taxon>Bacillati</taxon>
        <taxon>Bacillota</taxon>
        <taxon>Negativicutes</taxon>
        <taxon>Veillonellales</taxon>
        <taxon>Veillonellaceae</taxon>
        <taxon>Negativicoccus</taxon>
    </lineage>
</organism>
<proteinExistence type="predicted"/>
<dbReference type="InterPro" id="IPR043166">
    <property type="entry name" value="LarA-like_C"/>
</dbReference>
<dbReference type="OrthoDB" id="9770545at2"/>
<dbReference type="Pfam" id="PF21113">
    <property type="entry name" value="LarA_C"/>
    <property type="match status" value="1"/>
</dbReference>
<dbReference type="GeneID" id="93486174"/>
<dbReference type="EMBL" id="JACHHI010000003">
    <property type="protein sequence ID" value="MBB6477858.1"/>
    <property type="molecule type" value="Genomic_DNA"/>
</dbReference>
<keyword evidence="4" id="KW-1185">Reference proteome</keyword>
<dbReference type="InterPro" id="IPR048520">
    <property type="entry name" value="LarA_C"/>
</dbReference>
<dbReference type="Gene3D" id="3.90.226.30">
    <property type="match status" value="1"/>
</dbReference>
<feature type="domain" description="Lactate racemase C-terminal" evidence="2">
    <location>
        <begin position="277"/>
        <end position="412"/>
    </location>
</feature>
<accession>A0A841R501</accession>
<gene>
    <name evidence="3" type="ORF">HNR45_000891</name>
</gene>
<dbReference type="GO" id="GO:0050043">
    <property type="term" value="F:lactate racemase activity"/>
    <property type="evidence" value="ECO:0007669"/>
    <property type="project" value="InterPro"/>
</dbReference>
<feature type="domain" description="LarA-like N-terminal" evidence="1">
    <location>
        <begin position="9"/>
        <end position="209"/>
    </location>
</feature>
<evidence type="ECO:0000259" key="2">
    <source>
        <dbReference type="Pfam" id="PF21113"/>
    </source>
</evidence>
<protein>
    <submittedName>
        <fullName evidence="3">Nickel-dependent lactate racemase</fullName>
    </submittedName>
</protein>
<dbReference type="NCBIfam" id="NF033504">
    <property type="entry name" value="Ni_dep_LarA"/>
    <property type="match status" value="1"/>
</dbReference>
<evidence type="ECO:0000313" key="3">
    <source>
        <dbReference type="EMBL" id="MBB6477858.1"/>
    </source>
</evidence>
<dbReference type="InterPro" id="IPR047926">
    <property type="entry name" value="Ni_dep_LarA"/>
</dbReference>
<reference evidence="3 4" key="1">
    <citation type="submission" date="2020-08" db="EMBL/GenBank/DDBJ databases">
        <title>Genomic Encyclopedia of Type Strains, Phase IV (KMG-IV): sequencing the most valuable type-strain genomes for metagenomic binning, comparative biology and taxonomic classification.</title>
        <authorList>
            <person name="Goeker M."/>
        </authorList>
    </citation>
    <scope>NUCLEOTIDE SEQUENCE [LARGE SCALE GENOMIC DNA]</scope>
    <source>
        <strain evidence="3 4">DSM 21255</strain>
    </source>
</reference>
<dbReference type="PANTHER" id="PTHR33171:SF17">
    <property type="entry name" value="LARA-LIKE N-TERMINAL DOMAIN-CONTAINING PROTEIN"/>
    <property type="match status" value="1"/>
</dbReference>
<name>A0A841R501_9FIRM</name>
<dbReference type="InterPro" id="IPR018657">
    <property type="entry name" value="LarA-like_N"/>
</dbReference>
<evidence type="ECO:0000259" key="1">
    <source>
        <dbReference type="Pfam" id="PF09861"/>
    </source>
</evidence>
<dbReference type="RefSeq" id="WP_159822839.1">
    <property type="nucleotide sequence ID" value="NZ_CABWNB010000002.1"/>
</dbReference>
<dbReference type="Gene3D" id="3.40.50.11440">
    <property type="match status" value="1"/>
</dbReference>
<dbReference type="AlphaFoldDB" id="A0A841R501"/>
<dbReference type="Proteomes" id="UP000591941">
    <property type="component" value="Unassembled WGS sequence"/>
</dbReference>
<dbReference type="PANTHER" id="PTHR33171">
    <property type="entry name" value="LAR_N DOMAIN-CONTAINING PROTEIN"/>
    <property type="match status" value="1"/>
</dbReference>
<comment type="caution">
    <text evidence="3">The sequence shown here is derived from an EMBL/GenBank/DDBJ whole genome shotgun (WGS) entry which is preliminary data.</text>
</comment>
<evidence type="ECO:0000313" key="4">
    <source>
        <dbReference type="Proteomes" id="UP000591941"/>
    </source>
</evidence>
<sequence>METTYTWPYGRQEISFTLPDERVKNCLTMAQMQPLADPIRAIREALLHPIDSAPLPELIDAGDKVAIIVNDTTRIAHTDIFLPVIVEMLNERGVADEDITILFALGMHRPMTDEEMISQITEDLFRRLRTVNAQARHDADYIKIGTTSYGTPVAFHKDALAADKLILTGSVVHHFFAGFGGGRKALFPGVAHRETIRHNHSLMLDPHAVIGEIKTNPIYLDQVEGCEMHRPTFLLNTVLNEKKEFIGVFAGDYITAHEKACELVDRMNGVEIPREYPIVIVTCGGYPKDINIYQSQKTMDNAVCAVQEGGVVILLAACPEGSGNSEFDATVRAYPSPEKIEAYVREDFQIGRHKAYAVTRLMKKADFYLLSEMPDDAARAALFTPVHSVEEALALAEQKLGPNADICLMPQGSYTVPRLVKKA</sequence>
<dbReference type="Pfam" id="PF09861">
    <property type="entry name" value="Lar_N"/>
    <property type="match status" value="1"/>
</dbReference>
<dbReference type="InterPro" id="IPR048068">
    <property type="entry name" value="LarA-like"/>
</dbReference>